<keyword evidence="4" id="KW-1185">Reference proteome</keyword>
<reference evidence="3" key="1">
    <citation type="submission" date="2017-07" db="EMBL/GenBank/DDBJ databases">
        <title>Taro Niue Genome Assembly and Annotation.</title>
        <authorList>
            <person name="Atibalentja N."/>
            <person name="Keating K."/>
            <person name="Fields C.J."/>
        </authorList>
    </citation>
    <scope>NUCLEOTIDE SEQUENCE</scope>
    <source>
        <strain evidence="3">Niue_2</strain>
        <tissue evidence="3">Leaf</tissue>
    </source>
</reference>
<protein>
    <submittedName>
        <fullName evidence="3">Uncharacterized protein</fullName>
    </submittedName>
</protein>
<dbReference type="AlphaFoldDB" id="A0A843U1V3"/>
<feature type="region of interest" description="Disordered" evidence="2">
    <location>
        <begin position="407"/>
        <end position="471"/>
    </location>
</feature>
<dbReference type="EMBL" id="NMUH01000268">
    <property type="protein sequence ID" value="MQL75870.1"/>
    <property type="molecule type" value="Genomic_DNA"/>
</dbReference>
<evidence type="ECO:0000313" key="3">
    <source>
        <dbReference type="EMBL" id="MQL75870.1"/>
    </source>
</evidence>
<sequence length="761" mass="84076">MPKRNIVEQLKPTREFGRGTTSLLTAIVSPFALPLFSTSNGATGAAPAASNVGGKMTGARSSGDPGSATGNMEGLSIPELLTYMLSSFRPADFGRVEKILVEREASAVAAARSDFSEALTLREIEKIELETKCESLRKEVECVRGQSVQLEERAKLAEEGFRVFAARQEREARDANVALEARVRDLALEKSVASGEAEKYRNLCGKLEGEVLEKEEEVKVVSLREREAVSRIEEMKKREQEFREKILELQVENGNLACALRTAEVEVMDWKRKYGEVEALSLRLVEENMSLKAKGQGMTPKIDREDGSNLPTGQNRDEVRENSKPPQVLKLEGENSDREVYGAVRGGAAPAMAAVIEIIESEDEMDGNDRGCLKQNMAGTLGDNGDLQTKSVSNELRLDLENDAATLADGSRSRENVLSTSTPKRKRTSRVIMSDSESEEDENRGPKEESKRSRVEETVECSSVNSHSDDDCGNRELVTPLRRRLVPLSQCSGGKDKREIISSRGSATAVLSSIRRDRAAGKNRGSVCRQLQYPVIDDVRDDEVHGDEDAVSMESDSEGESLGGFIVDESSASNDECSSASVSSEQEESSDASIDMLLSKICREKHGMKWEYEADMLASFGKDPLICMKAVCALYRQQTADEQSVKGTLLVNNRGFNKLDARRWWDVRDWVSHGTDLNNYVEAVAGKKYEDILEDQLGSVGSSMAEFLTDGNPEGPLTKSVKDLERYDATGVEYCNKLATRYSKQLFMIYKNGEDPYFLPT</sequence>
<organism evidence="3 4">
    <name type="scientific">Colocasia esculenta</name>
    <name type="common">Wild taro</name>
    <name type="synonym">Arum esculentum</name>
    <dbReference type="NCBI Taxonomy" id="4460"/>
    <lineage>
        <taxon>Eukaryota</taxon>
        <taxon>Viridiplantae</taxon>
        <taxon>Streptophyta</taxon>
        <taxon>Embryophyta</taxon>
        <taxon>Tracheophyta</taxon>
        <taxon>Spermatophyta</taxon>
        <taxon>Magnoliopsida</taxon>
        <taxon>Liliopsida</taxon>
        <taxon>Araceae</taxon>
        <taxon>Aroideae</taxon>
        <taxon>Colocasieae</taxon>
        <taxon>Colocasia</taxon>
    </lineage>
</organism>
<feature type="coiled-coil region" evidence="1">
    <location>
        <begin position="126"/>
        <end position="153"/>
    </location>
</feature>
<feature type="compositionally biased region" description="Low complexity" evidence="2">
    <location>
        <begin position="571"/>
        <end position="584"/>
    </location>
</feature>
<evidence type="ECO:0000313" key="4">
    <source>
        <dbReference type="Proteomes" id="UP000652761"/>
    </source>
</evidence>
<feature type="region of interest" description="Disordered" evidence="2">
    <location>
        <begin position="44"/>
        <end position="69"/>
    </location>
</feature>
<evidence type="ECO:0000256" key="2">
    <source>
        <dbReference type="SAM" id="MobiDB-lite"/>
    </source>
</evidence>
<name>A0A843U1V3_COLES</name>
<dbReference type="PANTHER" id="PTHR34380:SF1">
    <property type="entry name" value="OS01G0221300 PROTEIN"/>
    <property type="match status" value="1"/>
</dbReference>
<dbReference type="PANTHER" id="PTHR34380">
    <property type="entry name" value="BNAA03G12380D PROTEIN"/>
    <property type="match status" value="1"/>
</dbReference>
<comment type="caution">
    <text evidence="3">The sequence shown here is derived from an EMBL/GenBank/DDBJ whole genome shotgun (WGS) entry which is preliminary data.</text>
</comment>
<feature type="compositionally biased region" description="Basic and acidic residues" evidence="2">
    <location>
        <begin position="443"/>
        <end position="457"/>
    </location>
</feature>
<gene>
    <name evidence="3" type="ORF">Taro_008251</name>
</gene>
<evidence type="ECO:0000256" key="1">
    <source>
        <dbReference type="SAM" id="Coils"/>
    </source>
</evidence>
<feature type="region of interest" description="Disordered" evidence="2">
    <location>
        <begin position="294"/>
        <end position="327"/>
    </location>
</feature>
<feature type="coiled-coil region" evidence="1">
    <location>
        <begin position="197"/>
        <end position="252"/>
    </location>
</feature>
<feature type="region of interest" description="Disordered" evidence="2">
    <location>
        <begin position="571"/>
        <end position="591"/>
    </location>
</feature>
<keyword evidence="1" id="KW-0175">Coiled coil</keyword>
<accession>A0A843U1V3</accession>
<dbReference type="Proteomes" id="UP000652761">
    <property type="component" value="Unassembled WGS sequence"/>
</dbReference>
<proteinExistence type="predicted"/>
<dbReference type="OrthoDB" id="1899721at2759"/>